<dbReference type="InterPro" id="IPR051159">
    <property type="entry name" value="Hexapeptide_acetyltransf"/>
</dbReference>
<dbReference type="PANTHER" id="PTHR23416:SF23">
    <property type="entry name" value="ACETYLTRANSFERASE C18B11.09C-RELATED"/>
    <property type="match status" value="1"/>
</dbReference>
<proteinExistence type="inferred from homology"/>
<accession>A0ABU0E5H5</accession>
<gene>
    <name evidence="3" type="ORF">J2S15_002722</name>
</gene>
<dbReference type="Pfam" id="PF14602">
    <property type="entry name" value="Hexapep_2"/>
    <property type="match status" value="1"/>
</dbReference>
<dbReference type="SUPFAM" id="SSF51161">
    <property type="entry name" value="Trimeric LpxA-like enzymes"/>
    <property type="match status" value="1"/>
</dbReference>
<dbReference type="CDD" id="cd03357">
    <property type="entry name" value="LbH_MAT_GAT"/>
    <property type="match status" value="1"/>
</dbReference>
<dbReference type="InterPro" id="IPR001451">
    <property type="entry name" value="Hexapep"/>
</dbReference>
<dbReference type="Proteomes" id="UP001230220">
    <property type="component" value="Unassembled WGS sequence"/>
</dbReference>
<organism evidence="3 4">
    <name type="scientific">Breznakia pachnodae</name>
    <dbReference type="NCBI Taxonomy" id="265178"/>
    <lineage>
        <taxon>Bacteria</taxon>
        <taxon>Bacillati</taxon>
        <taxon>Bacillota</taxon>
        <taxon>Erysipelotrichia</taxon>
        <taxon>Erysipelotrichales</taxon>
        <taxon>Erysipelotrichaceae</taxon>
        <taxon>Breznakia</taxon>
    </lineage>
</organism>
<evidence type="ECO:0000313" key="3">
    <source>
        <dbReference type="EMBL" id="MDQ0361969.1"/>
    </source>
</evidence>
<dbReference type="EMBL" id="JAUSUR010000005">
    <property type="protein sequence ID" value="MDQ0361969.1"/>
    <property type="molecule type" value="Genomic_DNA"/>
</dbReference>
<evidence type="ECO:0000256" key="1">
    <source>
        <dbReference type="ARBA" id="ARBA00007274"/>
    </source>
</evidence>
<dbReference type="RefSeq" id="WP_307409160.1">
    <property type="nucleotide sequence ID" value="NZ_JAUSUR010000005.1"/>
</dbReference>
<reference evidence="3 4" key="1">
    <citation type="submission" date="2023-07" db="EMBL/GenBank/DDBJ databases">
        <title>Genomic Encyclopedia of Type Strains, Phase IV (KMG-IV): sequencing the most valuable type-strain genomes for metagenomic binning, comparative biology and taxonomic classification.</title>
        <authorList>
            <person name="Goeker M."/>
        </authorList>
    </citation>
    <scope>NUCLEOTIDE SEQUENCE [LARGE SCALE GENOMIC DNA]</scope>
    <source>
        <strain evidence="3 4">DSM 16784</strain>
    </source>
</reference>
<evidence type="ECO:0000313" key="4">
    <source>
        <dbReference type="Proteomes" id="UP001230220"/>
    </source>
</evidence>
<dbReference type="Gene3D" id="2.160.10.10">
    <property type="entry name" value="Hexapeptide repeat proteins"/>
    <property type="match status" value="1"/>
</dbReference>
<dbReference type="PANTHER" id="PTHR23416">
    <property type="entry name" value="SIALIC ACID SYNTHASE-RELATED"/>
    <property type="match status" value="1"/>
</dbReference>
<dbReference type="Pfam" id="PF00132">
    <property type="entry name" value="Hexapep"/>
    <property type="match status" value="1"/>
</dbReference>
<comment type="caution">
    <text evidence="3">The sequence shown here is derived from an EMBL/GenBank/DDBJ whole genome shotgun (WGS) entry which is preliminary data.</text>
</comment>
<keyword evidence="4" id="KW-1185">Reference proteome</keyword>
<keyword evidence="2" id="KW-0808">Transferase</keyword>
<sequence>MNNIKQEILYKDLNGFPLSSKVEGFEIISEIIEDAQRIIAELNTGYHTKEEVREIFSRLTGEDIDASTWILPPFYTDFGKNIKLGKNVFINHCCEFMDRGGITIEDNCFIGPKVNLITINHDLHPDKRHITTNKKIHIKKNVWIGVGATVMPGVTVNENAIISAGAVVTKDVEANTIVAGVPAKVIKIVPEE</sequence>
<dbReference type="InterPro" id="IPR011004">
    <property type="entry name" value="Trimer_LpxA-like_sf"/>
</dbReference>
<protein>
    <submittedName>
        <fullName evidence="3">Acetyltransferase-like isoleucine patch superfamily enzyme</fullName>
    </submittedName>
</protein>
<evidence type="ECO:0000256" key="2">
    <source>
        <dbReference type="ARBA" id="ARBA00022679"/>
    </source>
</evidence>
<name>A0ABU0E5H5_9FIRM</name>
<comment type="similarity">
    <text evidence="1">Belongs to the transferase hexapeptide repeat family.</text>
</comment>